<evidence type="ECO:0000313" key="6">
    <source>
        <dbReference type="RefSeq" id="XP_028281541.1"/>
    </source>
</evidence>
<dbReference type="AlphaFoldDB" id="A0A6P7JX52"/>
<evidence type="ECO:0000313" key="4">
    <source>
        <dbReference type="Proteomes" id="UP000515145"/>
    </source>
</evidence>
<reference evidence="5 6" key="1">
    <citation type="submission" date="2025-04" db="UniProtKB">
        <authorList>
            <consortium name="RefSeq"/>
        </authorList>
    </citation>
    <scope>IDENTIFICATION</scope>
</reference>
<feature type="chain" id="PRO_5044651368" evidence="3">
    <location>
        <begin position="19"/>
        <end position="1134"/>
    </location>
</feature>
<dbReference type="RefSeq" id="XP_028281540.1">
    <property type="nucleotide sequence ID" value="XM_028425739.1"/>
</dbReference>
<protein>
    <submittedName>
        <fullName evidence="5 6">Otoancorin</fullName>
    </submittedName>
</protein>
<dbReference type="PANTHER" id="PTHR23412:SF21">
    <property type="entry name" value="OTOANCORIN ISOFORM X1"/>
    <property type="match status" value="1"/>
</dbReference>
<feature type="signal peptide" evidence="3">
    <location>
        <begin position="1"/>
        <end position="18"/>
    </location>
</feature>
<dbReference type="Proteomes" id="UP000515145">
    <property type="component" value="Chromosome 16"/>
</dbReference>
<evidence type="ECO:0000313" key="5">
    <source>
        <dbReference type="RefSeq" id="XP_028281540.1"/>
    </source>
</evidence>
<organism evidence="4 5">
    <name type="scientific">Parambassis ranga</name>
    <name type="common">Indian glassy fish</name>
    <dbReference type="NCBI Taxonomy" id="210632"/>
    <lineage>
        <taxon>Eukaryota</taxon>
        <taxon>Metazoa</taxon>
        <taxon>Chordata</taxon>
        <taxon>Craniata</taxon>
        <taxon>Vertebrata</taxon>
        <taxon>Euteleostomi</taxon>
        <taxon>Actinopterygii</taxon>
        <taxon>Neopterygii</taxon>
        <taxon>Teleostei</taxon>
        <taxon>Neoteleostei</taxon>
        <taxon>Acanthomorphata</taxon>
        <taxon>Ovalentaria</taxon>
        <taxon>Ambassidae</taxon>
        <taxon>Parambassis</taxon>
    </lineage>
</organism>
<accession>A0A6P7JX52</accession>
<dbReference type="GeneID" id="114448648"/>
<gene>
    <name evidence="5 6" type="primary">otoa</name>
</gene>
<keyword evidence="2" id="KW-0325">Glycoprotein</keyword>
<dbReference type="OrthoDB" id="8195838at2759"/>
<dbReference type="CTD" id="146183"/>
<dbReference type="GO" id="GO:0009986">
    <property type="term" value="C:cell surface"/>
    <property type="evidence" value="ECO:0007669"/>
    <property type="project" value="TreeGrafter"/>
</dbReference>
<keyword evidence="4" id="KW-1185">Reference proteome</keyword>
<evidence type="ECO:0000256" key="2">
    <source>
        <dbReference type="ARBA" id="ARBA00023180"/>
    </source>
</evidence>
<evidence type="ECO:0000256" key="3">
    <source>
        <dbReference type="SAM" id="SignalP"/>
    </source>
</evidence>
<dbReference type="RefSeq" id="XP_028281541.1">
    <property type="nucleotide sequence ID" value="XM_028425740.1"/>
</dbReference>
<dbReference type="InterPro" id="IPR026664">
    <property type="entry name" value="Stereocilin-rel"/>
</dbReference>
<name>A0A6P7JX52_9TELE</name>
<sequence>MAPKGGFVLLIMVFAALAKPLDAMAGMNDDYKDTAKKLMMKCKNKGYPMPPMMLMKNVFNNSDLPMEDRNTGQSNTLISTFLNVLNSVTQDRKKGSNSPLPMDALDMTNNMWNCSNLPAIVKLMQNSSESSTCYMKAFVAPLCWMTLTGQSENSFDSNDYDTLLSAAKPVVQDMPSQRMTLPPKVLGQNVKKMMTMLQEVYDPMSESQKSQVVNWAKEQISQNYHNCTMKPSSDSTSTSMERCKPSLKWLDDEALAMMGPYLSGLEPADVDSSPKEKLCKFFNSTQLKSAISQATSMNPSLSKKFLQRIQECFSGQEFPKHVDKLGPLVCYYYDAPDLTPELSRKLLSQLEDCDNPAIAKLKKHLVTSMMSGSSSAQTLQDLGSSVTLLTSEQLSAVSDTKLKDVLKHVGTSIQWNKSQVHTVVKKLLGDKKCEVSGEELMSLQSVAEGLPKCVFKHVKANEILNDTAALKNISSRMKKWQSVALLQGLGEDLNASELVRKLPDTLLHRVSLSKLERANITSLDQVENKTWSLSQAAYLAKRMQNLKMLDYRRLHSILQGLTCKMIDNVSDSGTLDMAQALSAYPQWLSKVQAGCAAQKLFATLEKERADYFKTITEEELNMIPTFLLIHLPPSKVKDLPDSVCPAFLDKMEMANLTLLSVRSLSRPALAQRALLCLPNTHQNGGHLSDLTARDVSRLGPLLCELPPSQLLLMAPDVLNSSLQAMASCQYIPQPHRADLIQLVKETLGNPSDWPAETVESMGPLLLLDDEAVSSLPNESWMKDVYYFVTSRSAHASAALNKKFFKITTTLNSARRKRASNMEPTQQRIEELGMKNVYWTAAQLDMMSTDTFKATVEILGAIPDYSADQLAVLSKKATEAFGPVSQMTESDVMKLGCITQGFANSDLQQLPLSVGSLEDIAHCGWKESQLEPAWNGISKYNNLTAKALEAAEMVALNQFICGLSPNEVQQLNIDAFREAVGLMDGIQCSIQTAQLLKGLAVSAFGAPSTWTEAVVSDLDNIIAGLNATELASMNAAVFSFLSETCIPLIPPQTFAALSAAQLEALGPDNIAMVTDKQRAALSKDQLAALEKAATGYRGSTPSQSTADSGAPSLSVEGITDFMKPLLFLLMGFLLL</sequence>
<proteinExistence type="predicted"/>
<dbReference type="PANTHER" id="PTHR23412">
    <property type="entry name" value="STEREOCILIN RELATED"/>
    <property type="match status" value="1"/>
</dbReference>
<keyword evidence="1 3" id="KW-0732">Signal</keyword>
<evidence type="ECO:0000256" key="1">
    <source>
        <dbReference type="ARBA" id="ARBA00022729"/>
    </source>
</evidence>
<dbReference type="GO" id="GO:0007160">
    <property type="term" value="P:cell-matrix adhesion"/>
    <property type="evidence" value="ECO:0007669"/>
    <property type="project" value="TreeGrafter"/>
</dbReference>